<evidence type="ECO:0000313" key="2">
    <source>
        <dbReference type="Proteomes" id="UP001141327"/>
    </source>
</evidence>
<reference evidence="1" key="1">
    <citation type="journal article" date="2022" name="bioRxiv">
        <title>Genomics of Preaxostyla Flagellates Illuminates Evolutionary Transitions and the Path Towards Mitochondrial Loss.</title>
        <authorList>
            <person name="Novak L.V.F."/>
            <person name="Treitli S.C."/>
            <person name="Pyrih J."/>
            <person name="Halakuc P."/>
            <person name="Pipaliya S.V."/>
            <person name="Vacek V."/>
            <person name="Brzon O."/>
            <person name="Soukal P."/>
            <person name="Eme L."/>
            <person name="Dacks J.B."/>
            <person name="Karnkowska A."/>
            <person name="Elias M."/>
            <person name="Hampl V."/>
        </authorList>
    </citation>
    <scope>NUCLEOTIDE SEQUENCE</scope>
    <source>
        <strain evidence="1">RCP-MX</strain>
    </source>
</reference>
<gene>
    <name evidence="1" type="ORF">PAPYR_6569</name>
</gene>
<accession>A0ABQ8UMA0</accession>
<comment type="caution">
    <text evidence="1">The sequence shown here is derived from an EMBL/GenBank/DDBJ whole genome shotgun (WGS) entry which is preliminary data.</text>
</comment>
<organism evidence="1 2">
    <name type="scientific">Paratrimastix pyriformis</name>
    <dbReference type="NCBI Taxonomy" id="342808"/>
    <lineage>
        <taxon>Eukaryota</taxon>
        <taxon>Metamonada</taxon>
        <taxon>Preaxostyla</taxon>
        <taxon>Paratrimastigidae</taxon>
        <taxon>Paratrimastix</taxon>
    </lineage>
</organism>
<protein>
    <submittedName>
        <fullName evidence="1">Uncharacterized protein</fullName>
    </submittedName>
</protein>
<proteinExistence type="predicted"/>
<evidence type="ECO:0000313" key="1">
    <source>
        <dbReference type="EMBL" id="KAJ4457890.1"/>
    </source>
</evidence>
<sequence>MKLIIKLIHECSQPGKRIQSTRLMLIYPDSDPSWGCATSPKEFPLAAAPWRGQFTGSMHALTDLASPLTISIPRDRLLAPCRAGAWCLEFFYLPPKNYGIPEKNRMKLQEHPGVGPSSLTVELHPILTHRSQTRSFGSDPH</sequence>
<dbReference type="EMBL" id="JAPMOS010000038">
    <property type="protein sequence ID" value="KAJ4457890.1"/>
    <property type="molecule type" value="Genomic_DNA"/>
</dbReference>
<name>A0ABQ8UMA0_9EUKA</name>
<dbReference type="Proteomes" id="UP001141327">
    <property type="component" value="Unassembled WGS sequence"/>
</dbReference>
<keyword evidence="2" id="KW-1185">Reference proteome</keyword>